<dbReference type="SMART" id="SM00460">
    <property type="entry name" value="TGc"/>
    <property type="match status" value="1"/>
</dbReference>
<dbReference type="InterPro" id="IPR038765">
    <property type="entry name" value="Papain-like_cys_pep_sf"/>
</dbReference>
<feature type="transmembrane region" description="Helical" evidence="2">
    <location>
        <begin position="154"/>
        <end position="174"/>
    </location>
</feature>
<dbReference type="Pfam" id="PF01841">
    <property type="entry name" value="Transglut_core"/>
    <property type="match status" value="1"/>
</dbReference>
<feature type="transmembrane region" description="Helical" evidence="2">
    <location>
        <begin position="181"/>
        <end position="202"/>
    </location>
</feature>
<dbReference type="STRING" id="988821.SAMN05421867_108149"/>
<feature type="domain" description="Transglutaminase-like" evidence="3">
    <location>
        <begin position="515"/>
        <end position="586"/>
    </location>
</feature>
<feature type="transmembrane region" description="Helical" evidence="2">
    <location>
        <begin position="241"/>
        <end position="264"/>
    </location>
</feature>
<keyword evidence="2" id="KW-1133">Transmembrane helix</keyword>
<feature type="compositionally biased region" description="Basic and acidic residues" evidence="1">
    <location>
        <begin position="626"/>
        <end position="636"/>
    </location>
</feature>
<dbReference type="Proteomes" id="UP000199012">
    <property type="component" value="Unassembled WGS sequence"/>
</dbReference>
<evidence type="ECO:0000259" key="3">
    <source>
        <dbReference type="SMART" id="SM00460"/>
    </source>
</evidence>
<dbReference type="RefSeq" id="WP_239078573.1">
    <property type="nucleotide sequence ID" value="NZ_BONM01000001.1"/>
</dbReference>
<dbReference type="SUPFAM" id="SSF54001">
    <property type="entry name" value="Cysteine proteinases"/>
    <property type="match status" value="1"/>
</dbReference>
<dbReference type="AlphaFoldDB" id="A0A1I0YT20"/>
<proteinExistence type="predicted"/>
<evidence type="ECO:0000313" key="4">
    <source>
        <dbReference type="EMBL" id="SFB16351.1"/>
    </source>
</evidence>
<protein>
    <submittedName>
        <fullName evidence="4">Transglutaminase-like superfamily protein</fullName>
    </submittedName>
</protein>
<dbReference type="InterPro" id="IPR002931">
    <property type="entry name" value="Transglutaminase-like"/>
</dbReference>
<organism evidence="4 5">
    <name type="scientific">Cellulomonas marina</name>
    <dbReference type="NCBI Taxonomy" id="988821"/>
    <lineage>
        <taxon>Bacteria</taxon>
        <taxon>Bacillati</taxon>
        <taxon>Actinomycetota</taxon>
        <taxon>Actinomycetes</taxon>
        <taxon>Micrococcales</taxon>
        <taxon>Cellulomonadaceae</taxon>
        <taxon>Cellulomonas</taxon>
    </lineage>
</organism>
<feature type="transmembrane region" description="Helical" evidence="2">
    <location>
        <begin position="208"/>
        <end position="229"/>
    </location>
</feature>
<keyword evidence="2" id="KW-0812">Transmembrane</keyword>
<dbReference type="Gene3D" id="3.10.620.30">
    <property type="match status" value="1"/>
</dbReference>
<feature type="transmembrane region" description="Helical" evidence="2">
    <location>
        <begin position="40"/>
        <end position="60"/>
    </location>
</feature>
<evidence type="ECO:0000256" key="1">
    <source>
        <dbReference type="SAM" id="MobiDB-lite"/>
    </source>
</evidence>
<name>A0A1I0YT20_9CELL</name>
<evidence type="ECO:0000313" key="5">
    <source>
        <dbReference type="Proteomes" id="UP000199012"/>
    </source>
</evidence>
<keyword evidence="2" id="KW-0472">Membrane</keyword>
<feature type="region of interest" description="Disordered" evidence="1">
    <location>
        <begin position="581"/>
        <end position="640"/>
    </location>
</feature>
<feature type="transmembrane region" description="Helical" evidence="2">
    <location>
        <begin position="66"/>
        <end position="87"/>
    </location>
</feature>
<gene>
    <name evidence="4" type="ORF">SAMN05421867_108149</name>
</gene>
<dbReference type="EMBL" id="FOKA01000008">
    <property type="protein sequence ID" value="SFB16351.1"/>
    <property type="molecule type" value="Genomic_DNA"/>
</dbReference>
<evidence type="ECO:0000256" key="2">
    <source>
        <dbReference type="SAM" id="Phobius"/>
    </source>
</evidence>
<feature type="transmembrane region" description="Helical" evidence="2">
    <location>
        <begin position="94"/>
        <end position="112"/>
    </location>
</feature>
<dbReference type="PANTHER" id="PTHR42736:SF1">
    <property type="entry name" value="PROTEIN-GLUTAMINE GAMMA-GLUTAMYLTRANSFERASE"/>
    <property type="match status" value="1"/>
</dbReference>
<sequence length="825" mass="82753">MSAAPPVREPVVVAAPSTAPSTAFSTAPSTGSGGPARRAAVVDLVAGLAALGVALAPLVALHGGTVAVPALVGGLAAGAGVAALAAARRWSAPATLLAVLVVHLLAGGALAAPGTTVAGVVPTAATLRALGPGVVDAPHALLTLTPPIGGDGEVLLTAWVLALLGAAAVASGALRSSARGLARAAVVLVPPLVAAAVALLGTATPAPAPAVTGAALAGLLVAGAVLRRLPRAGAAATARTALVGALAVGLAVGGGVAAGAGGAAGGARFVLREHVVPPFELRDRPSPLSSFRALVARDDEVLLRATGLVPGARVRLATLDRYDGTVWGVAGGSGTGGSGVLRRVASGTPLPPRATGLAPTRGAGTREVTVRLEAAGLRGVWLPTVGRTTQVTAGAGVEATDLRWDDATGTAVDAGGLAAGDAWTVRALVDPVPADALVGDAPPADVPLPDVTGVPEAVGARAQEVARGAGAPVQVARALSAWLTDEGWFSHGLVATGDHPSAPGHGAARLTELVGGDLMVGDDEQYAAVLALMARRVGLPSRVVVGFAPTDEQLAAGTVALRGSDVHAWVEVALAGWGWVPFDPTPPRERTPQEDRTSAPDDAQPQVRQPPPAEPEAQAPPEEDTEQPRTGRRDVPAPEGRSWRAVAAVVGVVGGPALLLLGPPLAVVALKAWRRRRRRRGPDTVRRVADGWQELLDRARDLGHLPTPSATREEAAEALVAAVLARRGRRAGRADAPSAAARLHASARGLARSADAHVFAPGRPTPAEADAVWAETDGALAALDAVLPPLRRLRARAAVASLRRTRPVRPRSLVRRPAVLPGALR</sequence>
<keyword evidence="5" id="KW-1185">Reference proteome</keyword>
<feature type="transmembrane region" description="Helical" evidence="2">
    <location>
        <begin position="645"/>
        <end position="670"/>
    </location>
</feature>
<dbReference type="PANTHER" id="PTHR42736">
    <property type="entry name" value="PROTEIN-GLUTAMINE GAMMA-GLUTAMYLTRANSFERASE"/>
    <property type="match status" value="1"/>
</dbReference>
<accession>A0A1I0YT20</accession>
<dbReference type="InterPro" id="IPR052901">
    <property type="entry name" value="Bact_TGase-like"/>
</dbReference>
<reference evidence="4 5" key="1">
    <citation type="submission" date="2016-10" db="EMBL/GenBank/DDBJ databases">
        <authorList>
            <person name="de Groot N.N."/>
        </authorList>
    </citation>
    <scope>NUCLEOTIDE SEQUENCE [LARGE SCALE GENOMIC DNA]</scope>
    <source>
        <strain evidence="4 5">CGMCC 4.6945</strain>
    </source>
</reference>
<feature type="compositionally biased region" description="Basic and acidic residues" evidence="1">
    <location>
        <begin position="586"/>
        <end position="599"/>
    </location>
</feature>